<proteinExistence type="inferred from homology"/>
<comment type="similarity">
    <text evidence="2">Belongs to the DegT/DnrJ/EryC1 family.</text>
</comment>
<keyword evidence="2" id="KW-0663">Pyridoxal phosphate</keyword>
<dbReference type="Gene3D" id="3.40.640.10">
    <property type="entry name" value="Type I PLP-dependent aspartate aminotransferase-like (Major domain)"/>
    <property type="match status" value="1"/>
</dbReference>
<gene>
    <name evidence="3" type="ORF">GCM10011509_03380</name>
</gene>
<comment type="cofactor">
    <cofactor evidence="1">
        <name>pyridoxal 5'-phosphate</name>
        <dbReference type="ChEBI" id="CHEBI:597326"/>
    </cofactor>
</comment>
<dbReference type="InterPro" id="IPR015424">
    <property type="entry name" value="PyrdxlP-dep_Trfase"/>
</dbReference>
<sequence>MALTLRSAGAPAVRRLDSGGVTTSTTGADAAQTAAVRRALAEASGTDAADWHLVSKARHGLLVVFRAVARHAGGHGEVVTQPFTCATAVAPIVTAGLRPRYADLDPDTMAIDPATVHRVVSGQTRAVVAQHTFGRAAPVARLRDLAPEGALLVEDAAHCLGDLGRDRAGAPAADVSVHSFGVEKMLPTRAGGAVWVNPALRGTPWHPLLTAALTALPTGGRRETVAHVVGTPARRVAGRLGGPGARALALAASAGLVDLAIMPSERQGRVAGKPAALSGPALRDVARAVPSLGRSAEHRRRIATLYRVGLAGVPGVVVPRLLDDPGVTLVRYPLLLSSPGRAEAAFAALQAEGLVPGRWYRPTLFPGVDPADFAYDPAASPVAEDVASRVLNLQTAEFVTPEAARRTVEVVRAHL</sequence>
<accession>A0ABQ2F6Z4</accession>
<dbReference type="SUPFAM" id="SSF53383">
    <property type="entry name" value="PLP-dependent transferases"/>
    <property type="match status" value="1"/>
</dbReference>
<evidence type="ECO:0008006" key="5">
    <source>
        <dbReference type="Google" id="ProtNLM"/>
    </source>
</evidence>
<keyword evidence="4" id="KW-1185">Reference proteome</keyword>
<evidence type="ECO:0000256" key="2">
    <source>
        <dbReference type="RuleBase" id="RU004508"/>
    </source>
</evidence>
<dbReference type="Proteomes" id="UP000662111">
    <property type="component" value="Unassembled WGS sequence"/>
</dbReference>
<dbReference type="Gene3D" id="3.90.1150.10">
    <property type="entry name" value="Aspartate Aminotransferase, domain 1"/>
    <property type="match status" value="1"/>
</dbReference>
<evidence type="ECO:0000256" key="1">
    <source>
        <dbReference type="ARBA" id="ARBA00001933"/>
    </source>
</evidence>
<reference evidence="4" key="1">
    <citation type="journal article" date="2019" name="Int. J. Syst. Evol. Microbiol.">
        <title>The Global Catalogue of Microorganisms (GCM) 10K type strain sequencing project: providing services to taxonomists for standard genome sequencing and annotation.</title>
        <authorList>
            <consortium name="The Broad Institute Genomics Platform"/>
            <consortium name="The Broad Institute Genome Sequencing Center for Infectious Disease"/>
            <person name="Wu L."/>
            <person name="Ma J."/>
        </authorList>
    </citation>
    <scope>NUCLEOTIDE SEQUENCE [LARGE SCALE GENOMIC DNA]</scope>
    <source>
        <strain evidence="4">CGMCC 1.5362</strain>
    </source>
</reference>
<protein>
    <recommendedName>
        <fullName evidence="5">DegT/DnrJ/EryC1/StrS aminotransferase family protein</fullName>
    </recommendedName>
</protein>
<name>A0ABQ2F6Z4_9MICO</name>
<evidence type="ECO:0000313" key="4">
    <source>
        <dbReference type="Proteomes" id="UP000662111"/>
    </source>
</evidence>
<dbReference type="InterPro" id="IPR015422">
    <property type="entry name" value="PyrdxlP-dep_Trfase_small"/>
</dbReference>
<dbReference type="InterPro" id="IPR015421">
    <property type="entry name" value="PyrdxlP-dep_Trfase_major"/>
</dbReference>
<dbReference type="EMBL" id="BMLB01000001">
    <property type="protein sequence ID" value="GGK58287.1"/>
    <property type="molecule type" value="Genomic_DNA"/>
</dbReference>
<dbReference type="InterPro" id="IPR000653">
    <property type="entry name" value="DegT/StrS_aminotransferase"/>
</dbReference>
<dbReference type="PANTHER" id="PTHR30244">
    <property type="entry name" value="TRANSAMINASE"/>
    <property type="match status" value="1"/>
</dbReference>
<dbReference type="PANTHER" id="PTHR30244:SF34">
    <property type="entry name" value="DTDP-4-AMINO-4,6-DIDEOXYGALACTOSE TRANSAMINASE"/>
    <property type="match status" value="1"/>
</dbReference>
<evidence type="ECO:0000313" key="3">
    <source>
        <dbReference type="EMBL" id="GGK58287.1"/>
    </source>
</evidence>
<comment type="caution">
    <text evidence="3">The sequence shown here is derived from an EMBL/GenBank/DDBJ whole genome shotgun (WGS) entry which is preliminary data.</text>
</comment>
<organism evidence="3 4">
    <name type="scientific">Ornithinimicrobium pekingense</name>
    <dbReference type="NCBI Taxonomy" id="384677"/>
    <lineage>
        <taxon>Bacteria</taxon>
        <taxon>Bacillati</taxon>
        <taxon>Actinomycetota</taxon>
        <taxon>Actinomycetes</taxon>
        <taxon>Micrococcales</taxon>
        <taxon>Ornithinimicrobiaceae</taxon>
        <taxon>Ornithinimicrobium</taxon>
    </lineage>
</organism>
<dbReference type="Pfam" id="PF01041">
    <property type="entry name" value="DegT_DnrJ_EryC1"/>
    <property type="match status" value="2"/>
</dbReference>